<dbReference type="RefSeq" id="WP_248435709.1">
    <property type="nucleotide sequence ID" value="NZ_CP096205.1"/>
</dbReference>
<evidence type="ECO:0008006" key="3">
    <source>
        <dbReference type="Google" id="ProtNLM"/>
    </source>
</evidence>
<dbReference type="EMBL" id="CP096205">
    <property type="protein sequence ID" value="UPQ80062.1"/>
    <property type="molecule type" value="Genomic_DNA"/>
</dbReference>
<name>A0ABY4KLG6_9FLAO</name>
<protein>
    <recommendedName>
        <fullName evidence="3">Lipoprotein</fullName>
    </recommendedName>
</protein>
<evidence type="ECO:0000313" key="1">
    <source>
        <dbReference type="EMBL" id="UPQ80062.1"/>
    </source>
</evidence>
<sequence>MKKVSLLICIFLFSCKSLNKNIITEKNQVQKEEENYVFIFKESVLFNCLRCSYGDSLIKIISKKELFNSYDDFNLNLESYKNSKKIAFEHCKKIGEVEYKFDDYKEGQNYYLSHCLKLYNSKYLDSIAQSEFREKGSVGY</sequence>
<proteinExistence type="predicted"/>
<dbReference type="Proteomes" id="UP000830583">
    <property type="component" value="Chromosome"/>
</dbReference>
<organism evidence="1 2">
    <name type="scientific">Flavobacterium azooxidireducens</name>
    <dbReference type="NCBI Taxonomy" id="1871076"/>
    <lineage>
        <taxon>Bacteria</taxon>
        <taxon>Pseudomonadati</taxon>
        <taxon>Bacteroidota</taxon>
        <taxon>Flavobacteriia</taxon>
        <taxon>Flavobacteriales</taxon>
        <taxon>Flavobacteriaceae</taxon>
        <taxon>Flavobacterium</taxon>
    </lineage>
</organism>
<gene>
    <name evidence="1" type="ORF">M0M57_04320</name>
</gene>
<evidence type="ECO:0000313" key="2">
    <source>
        <dbReference type="Proteomes" id="UP000830583"/>
    </source>
</evidence>
<reference evidence="1" key="1">
    <citation type="submission" date="2022-04" db="EMBL/GenBank/DDBJ databases">
        <title>Consumption of N2O by Flavobacterium azooxidireducens sp. nov. isolated from Decomposing Leaf Litter of Phragmites australis (Cav.).</title>
        <authorList>
            <person name="Behrendt U."/>
            <person name="Spanner T."/>
            <person name="Augustin J."/>
            <person name="Horn M.A."/>
            <person name="Kolb S."/>
            <person name="Ulrich A."/>
        </authorList>
    </citation>
    <scope>NUCLEOTIDE SEQUENCE</scope>
    <source>
        <strain evidence="1">IGB 4-14</strain>
    </source>
</reference>
<dbReference type="PROSITE" id="PS51257">
    <property type="entry name" value="PROKAR_LIPOPROTEIN"/>
    <property type="match status" value="1"/>
</dbReference>
<accession>A0ABY4KLG6</accession>
<keyword evidence="2" id="KW-1185">Reference proteome</keyword>